<dbReference type="AlphaFoldDB" id="A0A0A6V978"/>
<dbReference type="RefSeq" id="WP_025730617.1">
    <property type="nucleotide sequence ID" value="NZ_JAAIWK010000026.1"/>
</dbReference>
<protein>
    <submittedName>
        <fullName evidence="5 6">Oxidoreductase</fullName>
    </submittedName>
</protein>
<dbReference type="Proteomes" id="UP000476934">
    <property type="component" value="Unassembled WGS sequence"/>
</dbReference>
<evidence type="ECO:0000256" key="3">
    <source>
        <dbReference type="ARBA" id="ARBA00038157"/>
    </source>
</evidence>
<evidence type="ECO:0000259" key="4">
    <source>
        <dbReference type="Pfam" id="PF00248"/>
    </source>
</evidence>
<dbReference type="CDD" id="cd19092">
    <property type="entry name" value="AKR_BsYcsN_EcYdhF-like"/>
    <property type="match status" value="1"/>
</dbReference>
<dbReference type="SUPFAM" id="SSF51430">
    <property type="entry name" value="NAD(P)-linked oxidoreductase"/>
    <property type="match status" value="1"/>
</dbReference>
<name>A0A0A6V978_9BACI</name>
<dbReference type="InterPro" id="IPR023210">
    <property type="entry name" value="NADP_OxRdtase_dom"/>
</dbReference>
<organism evidence="5 7">
    <name type="scientific">Heyndrickxia ginsengihumi</name>
    <dbReference type="NCBI Taxonomy" id="363870"/>
    <lineage>
        <taxon>Bacteria</taxon>
        <taxon>Bacillati</taxon>
        <taxon>Bacillota</taxon>
        <taxon>Bacilli</taxon>
        <taxon>Bacillales</taxon>
        <taxon>Bacillaceae</taxon>
        <taxon>Heyndrickxia</taxon>
    </lineage>
</organism>
<evidence type="ECO:0000313" key="5">
    <source>
        <dbReference type="EMBL" id="KHD84655.1"/>
    </source>
</evidence>
<comment type="similarity">
    <text evidence="3">Belongs to the aldo/keto reductase family. Aldo/keto reductase 2 subfamily.</text>
</comment>
<comment type="caution">
    <text evidence="5">The sequence shown here is derived from an EMBL/GenBank/DDBJ whole genome shotgun (WGS) entry which is preliminary data.</text>
</comment>
<reference evidence="6 8" key="3">
    <citation type="submission" date="2020-03" db="EMBL/GenBank/DDBJ databases">
        <title>Bacillus aquiflavi sp. nov., isolated from yellow water of strong flavor Chinese baijiu in Yibin region of China.</title>
        <authorList>
            <person name="Xie J."/>
        </authorList>
    </citation>
    <scope>NUCLEOTIDE SEQUENCE [LARGE SCALE GENOMIC DNA]</scope>
    <source>
        <strain evidence="6 8">Gsoil 114</strain>
    </source>
</reference>
<dbReference type="InterPro" id="IPR050523">
    <property type="entry name" value="AKR_Detox_Biosynth"/>
</dbReference>
<dbReference type="FunFam" id="3.20.20.100:FF:000008">
    <property type="entry name" value="Aldo/keto reductase family oxidoreductase"/>
    <property type="match status" value="1"/>
</dbReference>
<gene>
    <name evidence="6" type="ORF">G4D61_14170</name>
    <name evidence="5" type="ORF">NG54_14160</name>
</gene>
<feature type="domain" description="NADP-dependent oxidoreductase" evidence="4">
    <location>
        <begin position="18"/>
        <end position="290"/>
    </location>
</feature>
<proteinExistence type="inferred from homology"/>
<dbReference type="PANTHER" id="PTHR43364:SF1">
    <property type="entry name" value="OXIDOREDUCTASE YDHF"/>
    <property type="match status" value="1"/>
</dbReference>
<keyword evidence="2" id="KW-0560">Oxidoreductase</keyword>
<dbReference type="EMBL" id="JAAIWK010000026">
    <property type="protein sequence ID" value="NEY21091.1"/>
    <property type="molecule type" value="Genomic_DNA"/>
</dbReference>
<evidence type="ECO:0000256" key="1">
    <source>
        <dbReference type="ARBA" id="ARBA00022857"/>
    </source>
</evidence>
<keyword evidence="1" id="KW-0521">NADP</keyword>
<evidence type="ECO:0000313" key="8">
    <source>
        <dbReference type="Proteomes" id="UP000476934"/>
    </source>
</evidence>
<evidence type="ECO:0000313" key="6">
    <source>
        <dbReference type="EMBL" id="NEY21091.1"/>
    </source>
</evidence>
<dbReference type="STRING" id="363870.NG54_14160"/>
<accession>A0A0A6V978</accession>
<reference evidence="6 8" key="2">
    <citation type="submission" date="2020-02" db="EMBL/GenBank/DDBJ databases">
        <authorList>
            <person name="Feng H."/>
        </authorList>
    </citation>
    <scope>NUCLEOTIDE SEQUENCE [LARGE SCALE GENOMIC DNA]</scope>
    <source>
        <strain evidence="6 8">Gsoil 114</strain>
    </source>
</reference>
<dbReference type="InterPro" id="IPR036812">
    <property type="entry name" value="NAD(P)_OxRdtase_dom_sf"/>
</dbReference>
<dbReference type="GO" id="GO:0005829">
    <property type="term" value="C:cytosol"/>
    <property type="evidence" value="ECO:0007669"/>
    <property type="project" value="TreeGrafter"/>
</dbReference>
<dbReference type="OrthoDB" id="9773828at2"/>
<dbReference type="Gene3D" id="3.20.20.100">
    <property type="entry name" value="NADP-dependent oxidoreductase domain"/>
    <property type="match status" value="1"/>
</dbReference>
<evidence type="ECO:0000256" key="2">
    <source>
        <dbReference type="ARBA" id="ARBA00023002"/>
    </source>
</evidence>
<evidence type="ECO:0000313" key="7">
    <source>
        <dbReference type="Proteomes" id="UP000030588"/>
    </source>
</evidence>
<dbReference type="GO" id="GO:0016491">
    <property type="term" value="F:oxidoreductase activity"/>
    <property type="evidence" value="ECO:0007669"/>
    <property type="project" value="UniProtKB-KW"/>
</dbReference>
<dbReference type="EMBL" id="JRUN01000048">
    <property type="protein sequence ID" value="KHD84655.1"/>
    <property type="molecule type" value="Genomic_DNA"/>
</dbReference>
<dbReference type="Proteomes" id="UP000030588">
    <property type="component" value="Unassembled WGS sequence"/>
</dbReference>
<keyword evidence="8" id="KW-1185">Reference proteome</keyword>
<dbReference type="Pfam" id="PF00248">
    <property type="entry name" value="Aldo_ket_red"/>
    <property type="match status" value="1"/>
</dbReference>
<dbReference type="PANTHER" id="PTHR43364">
    <property type="entry name" value="NADH-SPECIFIC METHYLGLYOXAL REDUCTASE-RELATED"/>
    <property type="match status" value="1"/>
</dbReference>
<reference evidence="5 7" key="1">
    <citation type="submission" date="2014-10" db="EMBL/GenBank/DDBJ databases">
        <title>Draft genome of phytase producing Bacillus ginsengihumi strain M2.11.</title>
        <authorList>
            <person name="Toymentseva A."/>
            <person name="Boulygina E.A."/>
            <person name="Kazakov S.V."/>
            <person name="Kayumov I."/>
            <person name="Suleimanova A.D."/>
            <person name="Mardanova A.M."/>
            <person name="Maria S.N."/>
            <person name="Sergey M.Y."/>
            <person name="Sharipova M.R."/>
        </authorList>
    </citation>
    <scope>NUCLEOTIDE SEQUENCE [LARGE SCALE GENOMIC DNA]</scope>
    <source>
        <strain evidence="5 7">M2.11</strain>
    </source>
</reference>
<sequence>MDRIQLAPDLSFSRFIHGFWRAAEWKMSDQERLTFIEECREQGISTFDHADIYGSYTCESLFGEALRLQPTIRDQIEIVTKCGIVLPSSNRPNHTSHYYNTSYEHIIQSCETSLKNLHTDYIDVLLIHRPDPFMNPEEVAEAFTKLKREGKVRYFGVSNFKFHQFQLLQSYLDFDLVTNQIEISAYELENIHDGTLNFCQEKRIPPMAWSPLAGGKIFKGSDEKVCRLRTALEEVQGEINAHSIDEVLYAWLLSHSAKIMPIIGSGKIDRIKTAVQSLSYKLTPEQWYNIYTSSTGYDVP</sequence>